<name>A0A6M0SQG5_CLOBO</name>
<organism evidence="2 3">
    <name type="scientific">Clostridium botulinum</name>
    <dbReference type="NCBI Taxonomy" id="1491"/>
    <lineage>
        <taxon>Bacteria</taxon>
        <taxon>Bacillati</taxon>
        <taxon>Bacillota</taxon>
        <taxon>Clostridia</taxon>
        <taxon>Eubacteriales</taxon>
        <taxon>Clostridiaceae</taxon>
        <taxon>Clostridium</taxon>
    </lineage>
</organism>
<proteinExistence type="predicted"/>
<accession>A0A6M0SQG5</accession>
<dbReference type="Pfam" id="PF05017">
    <property type="entry name" value="TMP"/>
    <property type="match status" value="2"/>
</dbReference>
<evidence type="ECO:0000313" key="2">
    <source>
        <dbReference type="EMBL" id="NFA42999.1"/>
    </source>
</evidence>
<sequence>MAKTLQTNIAIGGILNPSLQKAFSSVAQFANKTSSSIAKVNSKSTSLAQNAGAQVQGVSNKIKAAIATGAVAIAAKKTGSAMLNQASGMEQYRNTLNIVMKDHEKAAKTFAWATDYANKTPFETGEIVDATVKLTSYGLEAQKILPLTGDMAGAMGKSIDQATEAIADAQTGELERLKDFGITKDMIVSQGAKDLAGIELVNNKGQITNQRAFNAAMFSLMKEKYSGAMEIQSKTFKGLMSTTSGIIKNGLARIAGISATGEIIDGSAFDVVKSKLQGLTDKLLQMQSDGSFNVIAENFSGFVQNVTNGIDYIIPKIGGIFTYIQQYGPQIIQIAGFIGKAFLGWKVISMVSSGIQAVKGVYDSLVILKSGYSALSIAKMKDKIETIYINALYAKDAIVRKSSAIATGAQSAAHRILNALKIKEKIQAIKIGAIYAKDAVVRGISAVATGAQTAAQWALNSAFLACPLTWIVLGIMAVVAIFILLWTKCEGFRNFFIGMWEGIKTGIQAFNIWLTTAMTTDWTTSFGALGAILNSFFFTVGSIWNAIKTVFQGIVDFVSGVFSGNWSLAWQGIVEVFSGIISGIGAVIKAPLNAVIGLINGAIEGINAISIDIPDWVPDWAGGGKHFGANIPQIPLLAKGGFTNVPSICGEAGPESVIPLKRNNPRSLSLLEKTASTIGYEPNREGSHTFIFSPKISGNVDSETINQLKQSFEDFKSMVIDALEDEKRVNFG</sequence>
<feature type="transmembrane region" description="Helical" evidence="1">
    <location>
        <begin position="468"/>
        <end position="487"/>
    </location>
</feature>
<protein>
    <submittedName>
        <fullName evidence="2">Uncharacterized protein</fullName>
    </submittedName>
</protein>
<feature type="transmembrane region" description="Helical" evidence="1">
    <location>
        <begin position="526"/>
        <end position="547"/>
    </location>
</feature>
<comment type="caution">
    <text evidence="2">The sequence shown here is derived from an EMBL/GenBank/DDBJ whole genome shotgun (WGS) entry which is preliminary data.</text>
</comment>
<dbReference type="InterPro" id="IPR007713">
    <property type="entry name" value="TMP_rpt"/>
</dbReference>
<keyword evidence="1" id="KW-1133">Transmembrane helix</keyword>
<reference evidence="2 3" key="1">
    <citation type="submission" date="2019-02" db="EMBL/GenBank/DDBJ databases">
        <title>Genome sequencing of Clostridium botulinum clinical isolates.</title>
        <authorList>
            <person name="Brunt J."/>
            <person name="Van Vliet A.H.M."/>
            <person name="Stringer S.C."/>
            <person name="Grant K.A."/>
            <person name="Carter A.C."/>
            <person name="Peck M.W."/>
        </authorList>
    </citation>
    <scope>NUCLEOTIDE SEQUENCE [LARGE SCALE GENOMIC DNA]</scope>
    <source>
        <strain evidence="2 3">H113700579</strain>
    </source>
</reference>
<dbReference type="Proteomes" id="UP000472355">
    <property type="component" value="Unassembled WGS sequence"/>
</dbReference>
<evidence type="ECO:0000313" key="3">
    <source>
        <dbReference type="Proteomes" id="UP000472355"/>
    </source>
</evidence>
<gene>
    <name evidence="2" type="ORF">EXM65_10520</name>
</gene>
<keyword evidence="1" id="KW-0812">Transmembrane</keyword>
<keyword evidence="1" id="KW-0472">Membrane</keyword>
<dbReference type="AlphaFoldDB" id="A0A6M0SQG5"/>
<dbReference type="EMBL" id="SGKU01000027">
    <property type="protein sequence ID" value="NFA42999.1"/>
    <property type="molecule type" value="Genomic_DNA"/>
</dbReference>
<evidence type="ECO:0000256" key="1">
    <source>
        <dbReference type="SAM" id="Phobius"/>
    </source>
</evidence>